<dbReference type="AlphaFoldDB" id="A0AAV3SKU1"/>
<keyword evidence="3" id="KW-1185">Reference proteome</keyword>
<dbReference type="GeneID" id="71761650"/>
<dbReference type="KEGG" id="hdo:MUK72_07340"/>
<reference evidence="1" key="3">
    <citation type="submission" date="2023-12" db="EMBL/GenBank/DDBJ databases">
        <authorList>
            <person name="Sun Q."/>
            <person name="Inoue M."/>
        </authorList>
    </citation>
    <scope>NUCLEOTIDE SEQUENCE</scope>
    <source>
        <strain evidence="1">JCM 12289</strain>
    </source>
</reference>
<dbReference type="EMBL" id="BAAADN010000047">
    <property type="protein sequence ID" value="GAA0470775.1"/>
    <property type="molecule type" value="Genomic_DNA"/>
</dbReference>
<evidence type="ECO:0000313" key="1">
    <source>
        <dbReference type="EMBL" id="GAA0470775.1"/>
    </source>
</evidence>
<proteinExistence type="predicted"/>
<organism evidence="1 4">
    <name type="scientific">Halococcus dombrowskii</name>
    <dbReference type="NCBI Taxonomy" id="179637"/>
    <lineage>
        <taxon>Archaea</taxon>
        <taxon>Methanobacteriati</taxon>
        <taxon>Methanobacteriota</taxon>
        <taxon>Stenosarchaea group</taxon>
        <taxon>Halobacteria</taxon>
        <taxon>Halobacteriales</taxon>
        <taxon>Halococcaceae</taxon>
        <taxon>Halococcus</taxon>
    </lineage>
</organism>
<dbReference type="RefSeq" id="WP_244698142.1">
    <property type="nucleotide sequence ID" value="NZ_BAAADN010000047.1"/>
</dbReference>
<dbReference type="Proteomes" id="UP000830542">
    <property type="component" value="Chromosome"/>
</dbReference>
<name>A0AAV3SKU1_HALDO</name>
<sequence length="261" mass="30846">MDIFNISPEVQARQRKTLIALLHWIYTADIDELDISNEYDIYLGEKATAWGFEESKKYLGYDMKKKGRRMPVANVATSLCQLSPESKHDMIFLFVELSEADKYLKEHQPLPSLSRSCSFLEHTLSDRMDADDNLDSLIRTAGENDVFAKDEEKIAQFIRACRNDVSHNFWLETEWGYLVHDHAAICVVTLLNSLLNSWYGKKWYVKNRLSTDRCLRIIENEFGFEWNNNKKYWNYNSIKARYEREQDLGKEGEQILQYHYR</sequence>
<reference evidence="2" key="2">
    <citation type="submission" date="2022-04" db="EMBL/GenBank/DDBJ databases">
        <title>Sequencing and genomic assembly of Halococcus dombrowskii.</title>
        <authorList>
            <person name="Lim S.W."/>
            <person name="MacLea K.S."/>
        </authorList>
    </citation>
    <scope>NUCLEOTIDE SEQUENCE</scope>
    <source>
        <strain evidence="2">H4</strain>
    </source>
</reference>
<dbReference type="EMBL" id="CP095005">
    <property type="protein sequence ID" value="UOO93787.1"/>
    <property type="molecule type" value="Genomic_DNA"/>
</dbReference>
<evidence type="ECO:0000313" key="4">
    <source>
        <dbReference type="Proteomes" id="UP001500962"/>
    </source>
</evidence>
<reference evidence="1" key="1">
    <citation type="journal article" date="2014" name="Int. J. Syst. Evol. Microbiol.">
        <title>Complete genome sequence of Corynebacterium casei LMG S-19264T (=DSM 44701T), isolated from a smear-ripened cheese.</title>
        <authorList>
            <consortium name="US DOE Joint Genome Institute (JGI-PGF)"/>
            <person name="Walter F."/>
            <person name="Albersmeier A."/>
            <person name="Kalinowski J."/>
            <person name="Ruckert C."/>
        </authorList>
    </citation>
    <scope>NUCLEOTIDE SEQUENCE</scope>
    <source>
        <strain evidence="1">JCM 12289</strain>
    </source>
</reference>
<evidence type="ECO:0000313" key="3">
    <source>
        <dbReference type="Proteomes" id="UP000830542"/>
    </source>
</evidence>
<gene>
    <name evidence="1" type="ORF">GCM10008985_29640</name>
    <name evidence="2" type="ORF">MUK72_07340</name>
</gene>
<evidence type="ECO:0000313" key="2">
    <source>
        <dbReference type="EMBL" id="UOO93787.1"/>
    </source>
</evidence>
<protein>
    <submittedName>
        <fullName evidence="1">Uncharacterized protein</fullName>
    </submittedName>
</protein>
<accession>A0AAV3SKU1</accession>
<dbReference type="Proteomes" id="UP001500962">
    <property type="component" value="Unassembled WGS sequence"/>
</dbReference>